<dbReference type="PRINTS" id="PR00385">
    <property type="entry name" value="P450"/>
</dbReference>
<keyword evidence="5 7" id="KW-0408">Iron</keyword>
<evidence type="ECO:0000256" key="4">
    <source>
        <dbReference type="ARBA" id="ARBA00023002"/>
    </source>
</evidence>
<dbReference type="EMBL" id="DS268648">
    <property type="protein sequence ID" value="EFO96641.1"/>
    <property type="molecule type" value="Genomic_DNA"/>
</dbReference>
<gene>
    <name evidence="8" type="ORF">CRE_02666</name>
</gene>
<evidence type="ECO:0000313" key="9">
    <source>
        <dbReference type="Proteomes" id="UP000008281"/>
    </source>
</evidence>
<accession>E3NG39</accession>
<dbReference type="AlphaFoldDB" id="E3NG39"/>
<evidence type="ECO:0000256" key="2">
    <source>
        <dbReference type="ARBA" id="ARBA00010617"/>
    </source>
</evidence>
<sequence length="761" mass="88667">MIFLILAVLTLLYLFHLFYWKRRNLPPGPLPLPLLGTLYMFTEDCKPGYKLWEKLRSQYGPVYTFWMSSLPMVLVTDWKLIKQHFIKDGGNFVGRPEFPINMEIRKGPYGIIDSFGNRWVQQRRYAIHILRDFGLGKNLMEEKVLSEVVAMIDRLKGMMNDVDMQSIFDASVGSIINNLMFGYRFDESNMHEFLELKKRMNKHFKMAAEPMAGLVGMYPWLGHFPFFKTYKTVIVDNWTSLLKMFREQAEEKLATIDYDSDEYSDYVEAFLKERKKHEHEEGYGGFEMEQLDSVCFDLWVAGMETTSNTLYWSLLYVLLNPKVLERVYEELDTKIGSNRIITTTDRPNLNYINATINETQRLANLLPMNLPHATSADVVIAGYSIPKDTVIIPQISSVMYDPEIFPEPYEFRPERFLESDGSLKKVEELVPFSIGKRQCLGEGLARMELFLFFSNLFNKFYIQFHESNPSPKGPYGIVESHGDRWVQQRRFALHILKDFGLGKNLMEEKVLSEVTAMIESIQKNKEDIDLQNLFDASVGSVINILLFGYRYDETNTEEFLELKNLMNKPFKQTAEPIGAMLIMYPWIGKLPILSGYKKSEMEQLDSVCFDLWVAGMETTSNTLYWSLLYVLLNPKVLERVCEELDTKIGSDRIITTTDRPNLNYINATINIFPEPYEFRPERFLESDGSLKKVEELVPFSIGKRQCLGEGLARMELFLFFSNLFNKFYIQFHESNPSPSVKKDMGITMKAKNFRVMMKERY</sequence>
<dbReference type="OrthoDB" id="5798924at2759"/>
<dbReference type="GO" id="GO:0005506">
    <property type="term" value="F:iron ion binding"/>
    <property type="evidence" value="ECO:0007669"/>
    <property type="project" value="InterPro"/>
</dbReference>
<name>E3NG39_CAERE</name>
<dbReference type="InParanoid" id="E3NG39"/>
<proteinExistence type="inferred from homology"/>
<dbReference type="OMA" id="GPFWKQQ"/>
<dbReference type="GO" id="GO:0016712">
    <property type="term" value="F:oxidoreductase activity, acting on paired donors, with incorporation or reduction of molecular oxygen, reduced flavin or flavoprotein as one donor, and incorporation of one atom of oxygen"/>
    <property type="evidence" value="ECO:0007669"/>
    <property type="project" value="TreeGrafter"/>
</dbReference>
<dbReference type="GO" id="GO:0006805">
    <property type="term" value="P:xenobiotic metabolic process"/>
    <property type="evidence" value="ECO:0007669"/>
    <property type="project" value="TreeGrafter"/>
</dbReference>
<dbReference type="PROSITE" id="PS00086">
    <property type="entry name" value="CYTOCHROME_P450"/>
    <property type="match status" value="2"/>
</dbReference>
<evidence type="ECO:0008006" key="10">
    <source>
        <dbReference type="Google" id="ProtNLM"/>
    </source>
</evidence>
<keyword evidence="4" id="KW-0560">Oxidoreductase</keyword>
<dbReference type="PRINTS" id="PR00463">
    <property type="entry name" value="EP450I"/>
</dbReference>
<dbReference type="InterPro" id="IPR001128">
    <property type="entry name" value="Cyt_P450"/>
</dbReference>
<feature type="binding site" description="axial binding residue" evidence="7">
    <location>
        <position position="439"/>
    </location>
    <ligand>
        <name>heme</name>
        <dbReference type="ChEBI" id="CHEBI:30413"/>
    </ligand>
    <ligandPart>
        <name>Fe</name>
        <dbReference type="ChEBI" id="CHEBI:18248"/>
    </ligandPart>
</feature>
<evidence type="ECO:0000256" key="5">
    <source>
        <dbReference type="ARBA" id="ARBA00023004"/>
    </source>
</evidence>
<evidence type="ECO:0000256" key="3">
    <source>
        <dbReference type="ARBA" id="ARBA00022723"/>
    </source>
</evidence>
<dbReference type="InterPro" id="IPR050182">
    <property type="entry name" value="Cytochrome_P450_fam2"/>
</dbReference>
<dbReference type="Proteomes" id="UP000008281">
    <property type="component" value="Unassembled WGS sequence"/>
</dbReference>
<dbReference type="Gene3D" id="1.10.630.10">
    <property type="entry name" value="Cytochrome P450"/>
    <property type="match status" value="4"/>
</dbReference>
<dbReference type="eggNOG" id="KOG0156">
    <property type="taxonomic scope" value="Eukaryota"/>
</dbReference>
<dbReference type="GO" id="GO:0020037">
    <property type="term" value="F:heme binding"/>
    <property type="evidence" value="ECO:0007669"/>
    <property type="project" value="InterPro"/>
</dbReference>
<dbReference type="PANTHER" id="PTHR24300">
    <property type="entry name" value="CYTOCHROME P450 508A4-RELATED"/>
    <property type="match status" value="1"/>
</dbReference>
<dbReference type="InterPro" id="IPR002401">
    <property type="entry name" value="Cyt_P450_E_grp-I"/>
</dbReference>
<dbReference type="GO" id="GO:0006082">
    <property type="term" value="P:organic acid metabolic process"/>
    <property type="evidence" value="ECO:0007669"/>
    <property type="project" value="TreeGrafter"/>
</dbReference>
<reference evidence="8" key="1">
    <citation type="submission" date="2007-07" db="EMBL/GenBank/DDBJ databases">
        <title>PCAP assembly of the Caenorhabditis remanei genome.</title>
        <authorList>
            <consortium name="The Caenorhabditis remanei Sequencing Consortium"/>
            <person name="Wilson R.K."/>
        </authorList>
    </citation>
    <scope>NUCLEOTIDE SEQUENCE [LARGE SCALE GENOMIC DNA]</scope>
    <source>
        <strain evidence="8">PB4641</strain>
    </source>
</reference>
<dbReference type="GO" id="GO:0005737">
    <property type="term" value="C:cytoplasm"/>
    <property type="evidence" value="ECO:0007669"/>
    <property type="project" value="TreeGrafter"/>
</dbReference>
<evidence type="ECO:0000256" key="6">
    <source>
        <dbReference type="ARBA" id="ARBA00023033"/>
    </source>
</evidence>
<evidence type="ECO:0000313" key="8">
    <source>
        <dbReference type="EMBL" id="EFO96641.1"/>
    </source>
</evidence>
<keyword evidence="7" id="KW-0349">Heme</keyword>
<dbReference type="Pfam" id="PF00067">
    <property type="entry name" value="p450"/>
    <property type="match status" value="3"/>
</dbReference>
<protein>
    <recommendedName>
        <fullName evidence="10">CYtochrome P450 family</fullName>
    </recommendedName>
</protein>
<organism evidence="9">
    <name type="scientific">Caenorhabditis remanei</name>
    <name type="common">Caenorhabditis vulgaris</name>
    <dbReference type="NCBI Taxonomy" id="31234"/>
    <lineage>
        <taxon>Eukaryota</taxon>
        <taxon>Metazoa</taxon>
        <taxon>Ecdysozoa</taxon>
        <taxon>Nematoda</taxon>
        <taxon>Chromadorea</taxon>
        <taxon>Rhabditida</taxon>
        <taxon>Rhabditina</taxon>
        <taxon>Rhabditomorpha</taxon>
        <taxon>Rhabditoidea</taxon>
        <taxon>Rhabditidae</taxon>
        <taxon>Peloderinae</taxon>
        <taxon>Caenorhabditis</taxon>
    </lineage>
</organism>
<dbReference type="InterPro" id="IPR036396">
    <property type="entry name" value="Cyt_P450_sf"/>
</dbReference>
<dbReference type="SUPFAM" id="SSF48264">
    <property type="entry name" value="Cytochrome P450"/>
    <property type="match status" value="2"/>
</dbReference>
<keyword evidence="6" id="KW-0503">Monooxygenase</keyword>
<dbReference type="InterPro" id="IPR017972">
    <property type="entry name" value="Cyt_P450_CS"/>
</dbReference>
<evidence type="ECO:0000256" key="1">
    <source>
        <dbReference type="ARBA" id="ARBA00001971"/>
    </source>
</evidence>
<evidence type="ECO:0000256" key="7">
    <source>
        <dbReference type="PIRSR" id="PIRSR602401-1"/>
    </source>
</evidence>
<comment type="cofactor">
    <cofactor evidence="1 7">
        <name>heme</name>
        <dbReference type="ChEBI" id="CHEBI:30413"/>
    </cofactor>
</comment>
<dbReference type="CDD" id="cd20617">
    <property type="entry name" value="CYP1_2-like"/>
    <property type="match status" value="1"/>
</dbReference>
<keyword evidence="9" id="KW-1185">Reference proteome</keyword>
<keyword evidence="3 7" id="KW-0479">Metal-binding</keyword>
<comment type="similarity">
    <text evidence="2">Belongs to the cytochrome P450 family.</text>
</comment>
<dbReference type="FunFam" id="1.10.630.10:FF:000036">
    <property type="entry name" value="CYtochrome P450 family"/>
    <property type="match status" value="1"/>
</dbReference>
<dbReference type="STRING" id="31234.E3NG39"/>
<dbReference type="PANTHER" id="PTHR24300:SF369">
    <property type="entry name" value="CYTOCHROME P450 FAMILY"/>
    <property type="match status" value="1"/>
</dbReference>
<dbReference type="HOGENOM" id="CLU_366482_0_0_1"/>